<dbReference type="HOGENOM" id="CLU_818027_0_0_12"/>
<reference evidence="1 2" key="1">
    <citation type="journal article" date="2011" name="BMC Genomics">
        <title>Complete genome sequence of Brachyspira intermedia reveals unique genomic features in Brachyspira species and phage-mediated horizontal gene transfer.</title>
        <authorList>
            <person name="Hafstrom T."/>
            <person name="Jansson D.S."/>
            <person name="Segerman B."/>
        </authorList>
    </citation>
    <scope>NUCLEOTIDE SEQUENCE [LARGE SCALE GENOMIC DNA]</scope>
    <source>
        <strain evidence="2">ATCC 51140 / PWS/A</strain>
    </source>
</reference>
<evidence type="ECO:0000313" key="1">
    <source>
        <dbReference type="EMBL" id="AEM22093.1"/>
    </source>
</evidence>
<accession>G0EQJ2</accession>
<dbReference type="AlphaFoldDB" id="G0EQJ2"/>
<dbReference type="eggNOG" id="ENOG5031B3M">
    <property type="taxonomic scope" value="Bacteria"/>
</dbReference>
<name>G0EQJ2_BRAIP</name>
<dbReference type="KEGG" id="bip:Bint_1474"/>
<proteinExistence type="predicted"/>
<protein>
    <submittedName>
        <fullName evidence="1">Uncharacterized protein</fullName>
    </submittedName>
</protein>
<dbReference type="EMBL" id="CP002874">
    <property type="protein sequence ID" value="AEM22093.1"/>
    <property type="molecule type" value="Genomic_DNA"/>
</dbReference>
<gene>
    <name evidence="1" type="ordered locus">Bint_1474</name>
</gene>
<dbReference type="PATRIC" id="fig|1045858.4.peg.1473"/>
<organism evidence="1 2">
    <name type="scientific">Brachyspira intermedia (strain ATCC 51140 / PWS/A)</name>
    <name type="common">Serpulina intermedia</name>
    <dbReference type="NCBI Taxonomy" id="1045858"/>
    <lineage>
        <taxon>Bacteria</taxon>
        <taxon>Pseudomonadati</taxon>
        <taxon>Spirochaetota</taxon>
        <taxon>Spirochaetia</taxon>
        <taxon>Brachyspirales</taxon>
        <taxon>Brachyspiraceae</taxon>
        <taxon>Brachyspira</taxon>
    </lineage>
</organism>
<sequence length="283" mass="34001">MQQAKKIDIFDDIFVYNQFNLPTDKKFEDNFYHKLKAKYRYGYWVWKPFIILNEMIKINEEDIIIYMDIGCNINDSGIKRLYEYLDIVIEYDNLCFELEFLEKCWTKGDLFNYFNKINDKSVTDSKQRCATGLILKKTEKNVSFLKEWLDVFYNDFSLIDDTKSHIHNLDGFIENRHDQSAFSILSKIHNFHSISAKEFETNDHNFPFNASRDKKFIGEKFTKDIGWLVPIKNMRDEIRNYLKYNINNFLSIHLGYKKAKSISDKIVYNFFNLILKNEVNKYL</sequence>
<keyword evidence="2" id="KW-1185">Reference proteome</keyword>
<evidence type="ECO:0000313" key="2">
    <source>
        <dbReference type="Proteomes" id="UP000008522"/>
    </source>
</evidence>
<dbReference type="Proteomes" id="UP000008522">
    <property type="component" value="Chromosome"/>
</dbReference>